<protein>
    <submittedName>
        <fullName evidence="1">Uncharacterized protein</fullName>
    </submittedName>
</protein>
<gene>
    <name evidence="1" type="ORF">Pcinc_029881</name>
</gene>
<evidence type="ECO:0000313" key="2">
    <source>
        <dbReference type="Proteomes" id="UP001286313"/>
    </source>
</evidence>
<comment type="caution">
    <text evidence="1">The sequence shown here is derived from an EMBL/GenBank/DDBJ whole genome shotgun (WGS) entry which is preliminary data.</text>
</comment>
<organism evidence="1 2">
    <name type="scientific">Petrolisthes cinctipes</name>
    <name type="common">Flat porcelain crab</name>
    <dbReference type="NCBI Taxonomy" id="88211"/>
    <lineage>
        <taxon>Eukaryota</taxon>
        <taxon>Metazoa</taxon>
        <taxon>Ecdysozoa</taxon>
        <taxon>Arthropoda</taxon>
        <taxon>Crustacea</taxon>
        <taxon>Multicrustacea</taxon>
        <taxon>Malacostraca</taxon>
        <taxon>Eumalacostraca</taxon>
        <taxon>Eucarida</taxon>
        <taxon>Decapoda</taxon>
        <taxon>Pleocyemata</taxon>
        <taxon>Anomura</taxon>
        <taxon>Galatheoidea</taxon>
        <taxon>Porcellanidae</taxon>
        <taxon>Petrolisthes</taxon>
    </lineage>
</organism>
<evidence type="ECO:0000313" key="1">
    <source>
        <dbReference type="EMBL" id="KAK3864448.1"/>
    </source>
</evidence>
<reference evidence="1" key="1">
    <citation type="submission" date="2023-10" db="EMBL/GenBank/DDBJ databases">
        <title>Genome assemblies of two species of porcelain crab, Petrolisthes cinctipes and Petrolisthes manimaculis (Anomura: Porcellanidae).</title>
        <authorList>
            <person name="Angst P."/>
        </authorList>
    </citation>
    <scope>NUCLEOTIDE SEQUENCE</scope>
    <source>
        <strain evidence="1">PB745_01</strain>
        <tissue evidence="1">Gill</tissue>
    </source>
</reference>
<dbReference type="EMBL" id="JAWQEG010003793">
    <property type="protein sequence ID" value="KAK3864448.1"/>
    <property type="molecule type" value="Genomic_DNA"/>
</dbReference>
<keyword evidence="2" id="KW-1185">Reference proteome</keyword>
<proteinExistence type="predicted"/>
<accession>A0AAE1EZH3</accession>
<name>A0AAE1EZH3_PETCI</name>
<dbReference type="AlphaFoldDB" id="A0AAE1EZH3"/>
<dbReference type="Proteomes" id="UP001286313">
    <property type="component" value="Unassembled WGS sequence"/>
</dbReference>
<sequence length="93" mass="10141">MAAVRALEKGAYRVSGRNAGEAAVEDGGQGGEGRGVWWWSSQGNDERSVKVMAWSRRVWDAAVLWYRRLGLVLAGPYCRVPGCGVLTTARHHA</sequence>